<organism evidence="2 3">
    <name type="scientific">Actinocorallia longicatena</name>
    <dbReference type="NCBI Taxonomy" id="111803"/>
    <lineage>
        <taxon>Bacteria</taxon>
        <taxon>Bacillati</taxon>
        <taxon>Actinomycetota</taxon>
        <taxon>Actinomycetes</taxon>
        <taxon>Streptosporangiales</taxon>
        <taxon>Thermomonosporaceae</taxon>
        <taxon>Actinocorallia</taxon>
    </lineage>
</organism>
<keyword evidence="1" id="KW-0812">Transmembrane</keyword>
<name>A0ABP6QHK5_9ACTN</name>
<dbReference type="EMBL" id="BAAAUV010000013">
    <property type="protein sequence ID" value="GAA3223302.1"/>
    <property type="molecule type" value="Genomic_DNA"/>
</dbReference>
<evidence type="ECO:0000256" key="1">
    <source>
        <dbReference type="SAM" id="Phobius"/>
    </source>
</evidence>
<keyword evidence="1" id="KW-0472">Membrane</keyword>
<reference evidence="3" key="1">
    <citation type="journal article" date="2019" name="Int. J. Syst. Evol. Microbiol.">
        <title>The Global Catalogue of Microorganisms (GCM) 10K type strain sequencing project: providing services to taxonomists for standard genome sequencing and annotation.</title>
        <authorList>
            <consortium name="The Broad Institute Genomics Platform"/>
            <consortium name="The Broad Institute Genome Sequencing Center for Infectious Disease"/>
            <person name="Wu L."/>
            <person name="Ma J."/>
        </authorList>
    </citation>
    <scope>NUCLEOTIDE SEQUENCE [LARGE SCALE GENOMIC DNA]</scope>
    <source>
        <strain evidence="3">JCM 9377</strain>
    </source>
</reference>
<proteinExistence type="predicted"/>
<protein>
    <submittedName>
        <fullName evidence="2">Uncharacterized protein</fullName>
    </submittedName>
</protein>
<evidence type="ECO:0000313" key="3">
    <source>
        <dbReference type="Proteomes" id="UP001501237"/>
    </source>
</evidence>
<accession>A0ABP6QHK5</accession>
<evidence type="ECO:0000313" key="2">
    <source>
        <dbReference type="EMBL" id="GAA3223302.1"/>
    </source>
</evidence>
<gene>
    <name evidence="2" type="ORF">GCM10010468_49740</name>
</gene>
<dbReference type="RefSeq" id="WP_344832549.1">
    <property type="nucleotide sequence ID" value="NZ_BAAAUV010000013.1"/>
</dbReference>
<dbReference type="Proteomes" id="UP001501237">
    <property type="component" value="Unassembled WGS sequence"/>
</dbReference>
<sequence>MKDPTLVWALWGAVAFLGTLVGAFIRAILVGALVPRTVLDRAHAEGDKWEQAWHTSQEALAVTVQQGFGEVGAQLTANTEGVRMMERIVDALVARGPAR</sequence>
<keyword evidence="1" id="KW-1133">Transmembrane helix</keyword>
<feature type="transmembrane region" description="Helical" evidence="1">
    <location>
        <begin position="6"/>
        <end position="34"/>
    </location>
</feature>
<comment type="caution">
    <text evidence="2">The sequence shown here is derived from an EMBL/GenBank/DDBJ whole genome shotgun (WGS) entry which is preliminary data.</text>
</comment>
<keyword evidence="3" id="KW-1185">Reference proteome</keyword>